<dbReference type="InterPro" id="IPR000073">
    <property type="entry name" value="AB_hydrolase_1"/>
</dbReference>
<evidence type="ECO:0000259" key="2">
    <source>
        <dbReference type="Pfam" id="PF00561"/>
    </source>
</evidence>
<dbReference type="OrthoDB" id="10249433at2759"/>
<feature type="transmembrane region" description="Helical" evidence="1">
    <location>
        <begin position="6"/>
        <end position="28"/>
    </location>
</feature>
<organism evidence="3 4">
    <name type="scientific">Chlorella vulgaris</name>
    <name type="common">Green alga</name>
    <dbReference type="NCBI Taxonomy" id="3077"/>
    <lineage>
        <taxon>Eukaryota</taxon>
        <taxon>Viridiplantae</taxon>
        <taxon>Chlorophyta</taxon>
        <taxon>core chlorophytes</taxon>
        <taxon>Trebouxiophyceae</taxon>
        <taxon>Chlorellales</taxon>
        <taxon>Chlorellaceae</taxon>
        <taxon>Chlorella clade</taxon>
        <taxon>Chlorella</taxon>
    </lineage>
</organism>
<dbReference type="Pfam" id="PF00561">
    <property type="entry name" value="Abhydrolase_1"/>
    <property type="match status" value="1"/>
</dbReference>
<keyword evidence="1" id="KW-0812">Transmembrane</keyword>
<dbReference type="InterPro" id="IPR029058">
    <property type="entry name" value="AB_hydrolase_fold"/>
</dbReference>
<dbReference type="Proteomes" id="UP001055712">
    <property type="component" value="Unassembled WGS sequence"/>
</dbReference>
<gene>
    <name evidence="3" type="ORF">D9Q98_003564</name>
</gene>
<dbReference type="SUPFAM" id="SSF53474">
    <property type="entry name" value="alpha/beta-Hydrolases"/>
    <property type="match status" value="1"/>
</dbReference>
<dbReference type="PANTHER" id="PTHR12277:SF81">
    <property type="entry name" value="PROTEIN ABHD13"/>
    <property type="match status" value="1"/>
</dbReference>
<evidence type="ECO:0000256" key="1">
    <source>
        <dbReference type="SAM" id="Phobius"/>
    </source>
</evidence>
<dbReference type="PANTHER" id="PTHR12277">
    <property type="entry name" value="ALPHA/BETA HYDROLASE DOMAIN-CONTAINING PROTEIN"/>
    <property type="match status" value="1"/>
</dbReference>
<accession>A0A9D4YYM5</accession>
<name>A0A9D4YYM5_CHLVU</name>
<reference evidence="3" key="1">
    <citation type="journal article" date="2019" name="Plant J.">
        <title>Chlorella vulgaris genome assembly and annotation reveals the molecular basis for metabolic acclimation to high light conditions.</title>
        <authorList>
            <person name="Cecchin M."/>
            <person name="Marcolungo L."/>
            <person name="Rossato M."/>
            <person name="Girolomoni L."/>
            <person name="Cosentino E."/>
            <person name="Cuine S."/>
            <person name="Li-Beisson Y."/>
            <person name="Delledonne M."/>
            <person name="Ballottari M."/>
        </authorList>
    </citation>
    <scope>NUCLEOTIDE SEQUENCE</scope>
    <source>
        <strain evidence="3">211/11P</strain>
    </source>
</reference>
<dbReference type="Gene3D" id="3.40.50.1820">
    <property type="entry name" value="alpha/beta hydrolase"/>
    <property type="match status" value="1"/>
</dbReference>
<comment type="caution">
    <text evidence="3">The sequence shown here is derived from an EMBL/GenBank/DDBJ whole genome shotgun (WGS) entry which is preliminary data.</text>
</comment>
<proteinExistence type="predicted"/>
<keyword evidence="1" id="KW-0472">Membrane</keyword>
<sequence>MDWLRLLGKTASAVAGLAGIALALVYFFQEKILYVPRLPGVSNEYPHLPDAFQLRYEDVWLTTSDGLRLHAWLISAPELSEQQRRAAPTVIFCQENAGNMAWRLHFIKRLCYHLRCNAFIFSYRGYGRSQGTPSEQGLQLDVECAVDYVLGRADLNAQRIVLFGRSLGGAVAAHAAARRRPQIAGLVLENTFTRIVDLVPHKLPLLKPLVGPGKLCNFLVRNHWDTKARLQQLKDLPILFLSSLRDTMLPPSQMLELYALHPAAPWSMKFFDDGQHLDTYETDAAQYWPAVQQFVIHLPAPEE</sequence>
<evidence type="ECO:0000313" key="4">
    <source>
        <dbReference type="Proteomes" id="UP001055712"/>
    </source>
</evidence>
<dbReference type="AlphaFoldDB" id="A0A9D4YYM5"/>
<dbReference type="GO" id="GO:0008474">
    <property type="term" value="F:palmitoyl-(protein) hydrolase activity"/>
    <property type="evidence" value="ECO:0007669"/>
    <property type="project" value="TreeGrafter"/>
</dbReference>
<dbReference type="EMBL" id="SIDB01000004">
    <property type="protein sequence ID" value="KAI3433757.1"/>
    <property type="molecule type" value="Genomic_DNA"/>
</dbReference>
<evidence type="ECO:0000313" key="3">
    <source>
        <dbReference type="EMBL" id="KAI3433757.1"/>
    </source>
</evidence>
<reference evidence="3" key="2">
    <citation type="submission" date="2020-11" db="EMBL/GenBank/DDBJ databases">
        <authorList>
            <person name="Cecchin M."/>
            <person name="Marcolungo L."/>
            <person name="Rossato M."/>
            <person name="Girolomoni L."/>
            <person name="Cosentino E."/>
            <person name="Cuine S."/>
            <person name="Li-Beisson Y."/>
            <person name="Delledonne M."/>
            <person name="Ballottari M."/>
        </authorList>
    </citation>
    <scope>NUCLEOTIDE SEQUENCE</scope>
    <source>
        <strain evidence="3">211/11P</strain>
        <tissue evidence="3">Whole cell</tissue>
    </source>
</reference>
<keyword evidence="1" id="KW-1133">Transmembrane helix</keyword>
<feature type="domain" description="AB hydrolase-1" evidence="2">
    <location>
        <begin position="89"/>
        <end position="201"/>
    </location>
</feature>
<dbReference type="GO" id="GO:0016020">
    <property type="term" value="C:membrane"/>
    <property type="evidence" value="ECO:0007669"/>
    <property type="project" value="TreeGrafter"/>
</dbReference>
<keyword evidence="4" id="KW-1185">Reference proteome</keyword>
<protein>
    <recommendedName>
        <fullName evidence="2">AB hydrolase-1 domain-containing protein</fullName>
    </recommendedName>
</protein>